<proteinExistence type="predicted"/>
<reference evidence="1" key="1">
    <citation type="journal article" date="2015" name="Nature">
        <title>Complex archaea that bridge the gap between prokaryotes and eukaryotes.</title>
        <authorList>
            <person name="Spang A."/>
            <person name="Saw J.H."/>
            <person name="Jorgensen S.L."/>
            <person name="Zaremba-Niedzwiedzka K."/>
            <person name="Martijn J."/>
            <person name="Lind A.E."/>
            <person name="van Eijk R."/>
            <person name="Schleper C."/>
            <person name="Guy L."/>
            <person name="Ettema T.J."/>
        </authorList>
    </citation>
    <scope>NUCLEOTIDE SEQUENCE</scope>
</reference>
<evidence type="ECO:0000313" key="1">
    <source>
        <dbReference type="EMBL" id="KKN42562.1"/>
    </source>
</evidence>
<organism evidence="1">
    <name type="scientific">marine sediment metagenome</name>
    <dbReference type="NCBI Taxonomy" id="412755"/>
    <lineage>
        <taxon>unclassified sequences</taxon>
        <taxon>metagenomes</taxon>
        <taxon>ecological metagenomes</taxon>
    </lineage>
</organism>
<sequence length="1249" mass="136282">MPNEEVIGTAVLELTTDDSSLRKGLAKGERDAGEWSEDVGEQVRGSLGSVLSVAGGMIAVQGIRAIGAGISEMLKTAVRLEPVRDTFENLIETVGGEGVAAMEAMRDATRGMVDDAALLAAGSQLLAMGIAESTAGLADQIEVATQLGAAMGRTAAQSIEDWALLNANMSFQRLDFFGISAGKVRARVNELMATVKGMSRELAFQTATMEEARVAMARVGEQGIGTAADLARVAAQTQNVKTLFGEVIVSALEVSGAFGTVSKALTALRENLERGQTVQELQQGFKNLKDSGAITVQEFATLRGETNALQLALRRGRIDADEFAAGLADLQAMAADMAAVTTTVANDVDRWAVSLKAAQDEARELIDVDLPGFARQSQVAFDTFERDMRELSVLMGKTDLTAALEDALDAKAIGDAIRDMGVRAAQIMEDIQADFAAITEQGADQRREILFAHNLDQLQAQARFDNEFAALTAAGRTEDANNLAASFDNQRALTDRQLAIRLQLQERSILREKIVQAKAYIAELTEQGDQIRRVFATELAASESFQDLEIQTQQDILDVIFEGGSEQLQLEAKMAEARREISAQISAGVITDAITVQEALNAIIGGDLQLAKDRLADLQGILDNWKPDLPPLPTFDLGDVDGDGGGTERQIAETVTKPLSQAVNEIARAITAAKGAIEDLIGFELGEGVEQGFDELGRFVALGITKFQGWFEDDPGLEPALDAIKDLFGPVGELLQLLSIDVSKLATFAGDFLPEAERFVSQIRDFTAVVQPWLADVAEFWGVEEVELWAEAAKHLKAFFGIMPDLAKIAPVEGPDFTRDAIRYISQLREFGGIIQPWLAAVVEFWTVERVEEWAAAAQSLKGFFAIFPDLSKIQPVEGETFSDDALRYVWQVREFVMFVKPWLEDIVRWWTPELVAQWGEAAQQVAKFFTLMPDLSLVAPVEATTFTADVSRYVWQIREFVKNVKPWLEDVAKWWTPAKVEEWAGVAQNLAKFFDLMPDFSVVTPFPGDFKTAFRAFVANIDIAATELMRELERVRTGPLGDVLEELALTADQLGSVLGLLSLASMFEDLQRVKKLKKGERRTALSNVVVVFIEQLKRASEQLKKAIPEIEKIWDGMLDKAVIFAEKIAAFFTAIRDAIVAGAQIATETDFDVDAIMRQIRLLAALGTQVAAVQFPSLVSVGADLSMPVMPVLAGERREPRNGRGELSGHAVLDVRLIGDIRAEVARQIRGLEIRLVDQAAADSARRR</sequence>
<gene>
    <name evidence="1" type="ORF">LCGC14_0712120</name>
</gene>
<comment type="caution">
    <text evidence="1">The sequence shown here is derived from an EMBL/GenBank/DDBJ whole genome shotgun (WGS) entry which is preliminary data.</text>
</comment>
<dbReference type="EMBL" id="LAZR01001573">
    <property type="protein sequence ID" value="KKN42562.1"/>
    <property type="molecule type" value="Genomic_DNA"/>
</dbReference>
<dbReference type="AlphaFoldDB" id="A0A0F9R061"/>
<accession>A0A0F9R061</accession>
<protein>
    <submittedName>
        <fullName evidence="1">Uncharacterized protein</fullName>
    </submittedName>
</protein>
<name>A0A0F9R061_9ZZZZ</name>